<comment type="catalytic activity">
    <reaction evidence="14">
        <text>a CDP-1,2-diacyl-sn-glycerol + sn-glycerol 3-phosphate = a 1,2-diacyl-sn-glycero-3-phospho-(1'-sn-glycero-3'-phosphate) + CMP + H(+)</text>
        <dbReference type="Rhea" id="RHEA:12593"/>
        <dbReference type="ChEBI" id="CHEBI:15378"/>
        <dbReference type="ChEBI" id="CHEBI:57597"/>
        <dbReference type="ChEBI" id="CHEBI:58332"/>
        <dbReference type="ChEBI" id="CHEBI:60110"/>
        <dbReference type="ChEBI" id="CHEBI:60377"/>
        <dbReference type="EC" id="2.7.8.5"/>
    </reaction>
</comment>
<evidence type="ECO:0000256" key="7">
    <source>
        <dbReference type="ARBA" id="ARBA00022679"/>
    </source>
</evidence>
<evidence type="ECO:0000256" key="3">
    <source>
        <dbReference type="ARBA" id="ARBA00010441"/>
    </source>
</evidence>
<evidence type="ECO:0000256" key="17">
    <source>
        <dbReference type="SAM" id="Phobius"/>
    </source>
</evidence>
<keyword evidence="10" id="KW-0443">Lipid metabolism</keyword>
<evidence type="ECO:0000313" key="19">
    <source>
        <dbReference type="Proteomes" id="UP000054529"/>
    </source>
</evidence>
<dbReference type="InterPro" id="IPR048254">
    <property type="entry name" value="CDP_ALCOHOL_P_TRANSF_CS"/>
</dbReference>
<keyword evidence="11 17" id="KW-0472">Membrane</keyword>
<evidence type="ECO:0000256" key="4">
    <source>
        <dbReference type="ARBA" id="ARBA00013170"/>
    </source>
</evidence>
<evidence type="ECO:0000256" key="12">
    <source>
        <dbReference type="ARBA" id="ARBA00023209"/>
    </source>
</evidence>
<dbReference type="Pfam" id="PF01066">
    <property type="entry name" value="CDP-OH_P_transf"/>
    <property type="match status" value="1"/>
</dbReference>
<dbReference type="EMBL" id="AWXV01000002">
    <property type="protein sequence ID" value="KIE64215.1"/>
    <property type="molecule type" value="Genomic_DNA"/>
</dbReference>
<name>A0A0C1VK26_9ENTR</name>
<dbReference type="InterPro" id="IPR000462">
    <property type="entry name" value="CDP-OH_P_trans"/>
</dbReference>
<evidence type="ECO:0000256" key="14">
    <source>
        <dbReference type="ARBA" id="ARBA00048586"/>
    </source>
</evidence>
<dbReference type="HOGENOM" id="CLU_051314_2_1_6"/>
<evidence type="ECO:0000313" key="18">
    <source>
        <dbReference type="EMBL" id="KIE64215.1"/>
    </source>
</evidence>
<reference evidence="18 19" key="1">
    <citation type="journal article" date="2014" name="G3 (Bethesda)">
        <title>Genome sequence of Candidatus Riesia pediculischaeffi, endosymbiont of chimpanzee lice, and genomic comparison of recently acquired endosymbionts from human and chimpanzee lice.</title>
        <authorList>
            <person name="Boyd B.M."/>
            <person name="Allen J.M."/>
            <person name="de Crecy-Lagard V."/>
            <person name="Reed D.L."/>
        </authorList>
    </citation>
    <scope>NUCLEOTIDE SEQUENCE [LARGE SCALE GENOMIC DNA]</scope>
    <source>
        <strain evidence="18 19">PTSU</strain>
    </source>
</reference>
<feature type="transmembrane region" description="Helical" evidence="17">
    <location>
        <begin position="87"/>
        <end position="107"/>
    </location>
</feature>
<dbReference type="PROSITE" id="PS00379">
    <property type="entry name" value="CDP_ALCOHOL_P_TRANSF"/>
    <property type="match status" value="1"/>
</dbReference>
<keyword evidence="6" id="KW-0444">Lipid biosynthesis</keyword>
<accession>A0A0C1VK26</accession>
<keyword evidence="7 16" id="KW-0808">Transferase</keyword>
<comment type="similarity">
    <text evidence="3 16">Belongs to the CDP-alcohol phosphatidyltransferase class-I family.</text>
</comment>
<keyword evidence="13" id="KW-1208">Phospholipid metabolism</keyword>
<dbReference type="GO" id="GO:0005886">
    <property type="term" value="C:plasma membrane"/>
    <property type="evidence" value="ECO:0007669"/>
    <property type="project" value="TreeGrafter"/>
</dbReference>
<dbReference type="PIRSF" id="PIRSF000847">
    <property type="entry name" value="Phos_ph_gly_syn"/>
    <property type="match status" value="1"/>
</dbReference>
<evidence type="ECO:0000256" key="15">
    <source>
        <dbReference type="NCBIfam" id="TIGR00560"/>
    </source>
</evidence>
<evidence type="ECO:0000256" key="11">
    <source>
        <dbReference type="ARBA" id="ARBA00023136"/>
    </source>
</evidence>
<feature type="transmembrane region" description="Helical" evidence="17">
    <location>
        <begin position="119"/>
        <end position="142"/>
    </location>
</feature>
<protein>
    <recommendedName>
        <fullName evidence="5 15">CDP-diacylglycerol--glycerol-3-phosphate 3-phosphatidyltransferase</fullName>
        <ecNumber evidence="4 15">2.7.8.5</ecNumber>
    </recommendedName>
</protein>
<keyword evidence="9 17" id="KW-1133">Transmembrane helix</keyword>
<evidence type="ECO:0000256" key="1">
    <source>
        <dbReference type="ARBA" id="ARBA00004141"/>
    </source>
</evidence>
<gene>
    <name evidence="18" type="ORF">P689_119186</name>
</gene>
<organism evidence="18 19">
    <name type="scientific">Candidatus Riesia pediculischaeffi PTSU</name>
    <dbReference type="NCBI Taxonomy" id="1401651"/>
    <lineage>
        <taxon>Bacteria</taxon>
        <taxon>Pseudomonadati</taxon>
        <taxon>Pseudomonadota</taxon>
        <taxon>Gammaproteobacteria</taxon>
        <taxon>Enterobacterales</taxon>
        <taxon>Enterobacteriaceae</taxon>
        <taxon>Candidatus Riesia</taxon>
    </lineage>
</organism>
<evidence type="ECO:0000256" key="2">
    <source>
        <dbReference type="ARBA" id="ARBA00005042"/>
    </source>
</evidence>
<evidence type="ECO:0000256" key="5">
    <source>
        <dbReference type="ARBA" id="ARBA00014944"/>
    </source>
</evidence>
<keyword evidence="12" id="KW-0594">Phospholipid biosynthesis</keyword>
<evidence type="ECO:0000256" key="9">
    <source>
        <dbReference type="ARBA" id="ARBA00022989"/>
    </source>
</evidence>
<dbReference type="InterPro" id="IPR050324">
    <property type="entry name" value="CDP-alcohol_PTase-I"/>
</dbReference>
<dbReference type="InterPro" id="IPR004570">
    <property type="entry name" value="Phosphatidylglycerol_P_synth"/>
</dbReference>
<comment type="caution">
    <text evidence="18">The sequence shown here is derived from an EMBL/GenBank/DDBJ whole genome shotgun (WGS) entry which is preliminary data.</text>
</comment>
<dbReference type="Proteomes" id="UP000054529">
    <property type="component" value="Unassembled WGS sequence"/>
</dbReference>
<proteinExistence type="inferred from homology"/>
<dbReference type="GO" id="GO:0008444">
    <property type="term" value="F:CDP-diacylglycerol-glycerol-3-phosphate 3-phosphatidyltransferase activity"/>
    <property type="evidence" value="ECO:0007669"/>
    <property type="project" value="UniProtKB-UniRule"/>
</dbReference>
<comment type="subcellular location">
    <subcellularLocation>
        <location evidence="1">Membrane</location>
        <topology evidence="1">Multi-pass membrane protein</topology>
    </subcellularLocation>
</comment>
<evidence type="ECO:0000256" key="6">
    <source>
        <dbReference type="ARBA" id="ARBA00022516"/>
    </source>
</evidence>
<dbReference type="InterPro" id="IPR043130">
    <property type="entry name" value="CDP-OH_PTrfase_TM_dom"/>
</dbReference>
<dbReference type="NCBIfam" id="TIGR00560">
    <property type="entry name" value="pgsA"/>
    <property type="match status" value="1"/>
</dbReference>
<feature type="transmembrane region" description="Helical" evidence="17">
    <location>
        <begin position="148"/>
        <end position="171"/>
    </location>
</feature>
<evidence type="ECO:0000256" key="10">
    <source>
        <dbReference type="ARBA" id="ARBA00023098"/>
    </source>
</evidence>
<evidence type="ECO:0000256" key="8">
    <source>
        <dbReference type="ARBA" id="ARBA00022692"/>
    </source>
</evidence>
<dbReference type="OrthoDB" id="9796672at2"/>
<evidence type="ECO:0000256" key="16">
    <source>
        <dbReference type="RuleBase" id="RU003750"/>
    </source>
</evidence>
<dbReference type="PANTHER" id="PTHR14269">
    <property type="entry name" value="CDP-DIACYLGLYCEROL--GLYCEROL-3-PHOSPHATE 3-PHOSPHATIDYLTRANSFERASE-RELATED"/>
    <property type="match status" value="1"/>
</dbReference>
<dbReference type="AlphaFoldDB" id="A0A0C1VK26"/>
<dbReference type="PANTHER" id="PTHR14269:SF62">
    <property type="entry name" value="CDP-DIACYLGLYCEROL--GLYCEROL-3-PHOSPHATE 3-PHOSPHATIDYLTRANSFERASE 1, CHLOROPLASTIC"/>
    <property type="match status" value="1"/>
</dbReference>
<dbReference type="Gene3D" id="1.20.120.1760">
    <property type="match status" value="1"/>
</dbReference>
<dbReference type="PATRIC" id="fig|1401651.3.peg.211"/>
<dbReference type="EC" id="2.7.8.5" evidence="4 15"/>
<keyword evidence="8 17" id="KW-0812">Transmembrane</keyword>
<dbReference type="RefSeq" id="WP_039719566.1">
    <property type="nucleotide sequence ID" value="NZ_AWXV01000002.1"/>
</dbReference>
<sequence>MRLHPTLLTFFRVILTPFLIAFFYLPFYWSHVTCVIIFIFAAVTDLFDGFLARYFEKTTKLGTFLDPVADKIMIVSSLILITDWYHVWWITLPSIVSIVREIIISSLREWIAETKERRYVSVSLIGKWKTFFQMVSLIGMLSKVDGTMLFFSTILLYFSVFLTYWSIAQYFRSIWNFLR</sequence>
<dbReference type="GO" id="GO:0046474">
    <property type="term" value="P:glycerophospholipid biosynthetic process"/>
    <property type="evidence" value="ECO:0007669"/>
    <property type="project" value="TreeGrafter"/>
</dbReference>
<comment type="pathway">
    <text evidence="2">Phospholipid metabolism; phosphatidylglycerol biosynthesis; phosphatidylglycerol from CDP-diacylglycerol: step 1/2.</text>
</comment>
<evidence type="ECO:0000256" key="13">
    <source>
        <dbReference type="ARBA" id="ARBA00023264"/>
    </source>
</evidence>